<keyword evidence="6" id="KW-0648">Protein biosynthesis</keyword>
<evidence type="ECO:0000256" key="1">
    <source>
        <dbReference type="ARBA" id="ARBA00004496"/>
    </source>
</evidence>
<evidence type="ECO:0000259" key="11">
    <source>
        <dbReference type="PROSITE" id="PS51722"/>
    </source>
</evidence>
<dbReference type="InterPro" id="IPR027417">
    <property type="entry name" value="P-loop_NTPase"/>
</dbReference>
<protein>
    <recommendedName>
        <fullName evidence="10">Elongation factor 1 alpha-like protein</fullName>
    </recommendedName>
</protein>
<comment type="subunit">
    <text evidence="9">Component of the Dom34-Hbs1 complex, also named Pelota-HBS1L complex, composed of dom34 and hbs1.</text>
</comment>
<dbReference type="CDD" id="cd16267">
    <property type="entry name" value="HBS1-like_II"/>
    <property type="match status" value="1"/>
</dbReference>
<comment type="subcellular location">
    <subcellularLocation>
        <location evidence="1">Cytoplasm</location>
    </subcellularLocation>
</comment>
<dbReference type="Pfam" id="PF00009">
    <property type="entry name" value="GTP_EFTU"/>
    <property type="match status" value="1"/>
</dbReference>
<feature type="domain" description="Tr-type G" evidence="11">
    <location>
        <begin position="41"/>
        <end position="264"/>
    </location>
</feature>
<evidence type="ECO:0000256" key="5">
    <source>
        <dbReference type="ARBA" id="ARBA00022801"/>
    </source>
</evidence>
<evidence type="ECO:0000256" key="6">
    <source>
        <dbReference type="ARBA" id="ARBA00022917"/>
    </source>
</evidence>
<dbReference type="InterPro" id="IPR050100">
    <property type="entry name" value="TRAFAC_GTPase_members"/>
</dbReference>
<sequence>MSLGGQQQPNITVSNTAELERVAKTRKNLDVAEEYKKLKTKENANFVVIGHVDAGKSTLMGRLLYDLGVVDERTLKKYKQEAEKIGKSSFAFAWVLDQTSEERSRGVTIDIASNKFETENCSYTILDAPGHKDFIPNMIAGASQADFAVLVIDSTTGEFETGFNFRGQTKEHTLLVRSMGVQRIIVAVNKLDNANWSSARFEEITAQIGQFLTTAGFNPKNVSFVPCSGLTGANVTKKPKEGLIPWYTGGTLVDELEKTKPSKRAIEKPFRLTVADVFRGGVMHPVSVAGRVDAGSVQVGDILVDMPTGERAAVKAIEVDDEQRDWAIAGHNAVLHLAGIEIDHIRQGDILCDPTHPIPAVSSFNMKILAFESITPMMVDIHRGRLNTAGRVAKMIAVYDKATGTVTKKKPRHILAGGLASITVQVDNGPGVIGGGTIPVEVGTRIVLRAFGQTVAAGLVEA</sequence>
<dbReference type="GO" id="GO:0002184">
    <property type="term" value="P:cytoplasmic translational termination"/>
    <property type="evidence" value="ECO:0007669"/>
    <property type="project" value="UniProtKB-ARBA"/>
</dbReference>
<dbReference type="OrthoDB" id="342024at2759"/>
<dbReference type="InterPro" id="IPR009001">
    <property type="entry name" value="Transl_elong_EF1A/Init_IF2_C"/>
</dbReference>
<dbReference type="Pfam" id="PF03144">
    <property type="entry name" value="GTP_EFTU_D2"/>
    <property type="match status" value="1"/>
</dbReference>
<dbReference type="SUPFAM" id="SSF50465">
    <property type="entry name" value="EF-Tu/eEF-1alpha/eIF2-gamma C-terminal domain"/>
    <property type="match status" value="1"/>
</dbReference>
<dbReference type="Proteomes" id="UP000267821">
    <property type="component" value="Unassembled WGS sequence"/>
</dbReference>
<dbReference type="PROSITE" id="PS00301">
    <property type="entry name" value="G_TR_1"/>
    <property type="match status" value="1"/>
</dbReference>
<evidence type="ECO:0000256" key="2">
    <source>
        <dbReference type="ARBA" id="ARBA00007249"/>
    </source>
</evidence>
<dbReference type="InterPro" id="IPR031157">
    <property type="entry name" value="G_TR_CS"/>
</dbReference>
<accession>A0A3N4MP26</accession>
<proteinExistence type="inferred from homology"/>
<evidence type="ECO:0000256" key="7">
    <source>
        <dbReference type="ARBA" id="ARBA00023134"/>
    </source>
</evidence>
<dbReference type="PANTHER" id="PTHR23115">
    <property type="entry name" value="TRANSLATION FACTOR"/>
    <property type="match status" value="1"/>
</dbReference>
<evidence type="ECO:0000256" key="10">
    <source>
        <dbReference type="ARBA" id="ARBA00074866"/>
    </source>
</evidence>
<comment type="similarity">
    <text evidence="2">Belongs to the TRAFAC class translation factor GTPase superfamily. Classic translation factor GTPase family. EF-Tu/EF-1A subfamily.</text>
</comment>
<dbReference type="GO" id="GO:1990533">
    <property type="term" value="C:Dom34-Hbs1 complex"/>
    <property type="evidence" value="ECO:0007669"/>
    <property type="project" value="UniProtKB-ARBA"/>
</dbReference>
<evidence type="ECO:0000313" key="12">
    <source>
        <dbReference type="EMBL" id="RPB29515.1"/>
    </source>
</evidence>
<organism evidence="12 13">
    <name type="scientific">Terfezia boudieri ATCC MYA-4762</name>
    <dbReference type="NCBI Taxonomy" id="1051890"/>
    <lineage>
        <taxon>Eukaryota</taxon>
        <taxon>Fungi</taxon>
        <taxon>Dikarya</taxon>
        <taxon>Ascomycota</taxon>
        <taxon>Pezizomycotina</taxon>
        <taxon>Pezizomycetes</taxon>
        <taxon>Pezizales</taxon>
        <taxon>Pezizaceae</taxon>
        <taxon>Terfezia</taxon>
    </lineage>
</organism>
<comment type="catalytic activity">
    <reaction evidence="8">
        <text>GTP + H2O = GDP + phosphate + H(+)</text>
        <dbReference type="Rhea" id="RHEA:19669"/>
        <dbReference type="ChEBI" id="CHEBI:15377"/>
        <dbReference type="ChEBI" id="CHEBI:15378"/>
        <dbReference type="ChEBI" id="CHEBI:37565"/>
        <dbReference type="ChEBI" id="CHEBI:43474"/>
        <dbReference type="ChEBI" id="CHEBI:58189"/>
    </reaction>
    <physiologicalReaction direction="left-to-right" evidence="8">
        <dbReference type="Rhea" id="RHEA:19670"/>
    </physiologicalReaction>
</comment>
<dbReference type="EMBL" id="ML121527">
    <property type="protein sequence ID" value="RPB29515.1"/>
    <property type="molecule type" value="Genomic_DNA"/>
</dbReference>
<reference evidence="12 13" key="1">
    <citation type="journal article" date="2018" name="Nat. Ecol. Evol.">
        <title>Pezizomycetes genomes reveal the molecular basis of ectomycorrhizal truffle lifestyle.</title>
        <authorList>
            <person name="Murat C."/>
            <person name="Payen T."/>
            <person name="Noel B."/>
            <person name="Kuo A."/>
            <person name="Morin E."/>
            <person name="Chen J."/>
            <person name="Kohler A."/>
            <person name="Krizsan K."/>
            <person name="Balestrini R."/>
            <person name="Da Silva C."/>
            <person name="Montanini B."/>
            <person name="Hainaut M."/>
            <person name="Levati E."/>
            <person name="Barry K.W."/>
            <person name="Belfiori B."/>
            <person name="Cichocki N."/>
            <person name="Clum A."/>
            <person name="Dockter R.B."/>
            <person name="Fauchery L."/>
            <person name="Guy J."/>
            <person name="Iotti M."/>
            <person name="Le Tacon F."/>
            <person name="Lindquist E.A."/>
            <person name="Lipzen A."/>
            <person name="Malagnac F."/>
            <person name="Mello A."/>
            <person name="Molinier V."/>
            <person name="Miyauchi S."/>
            <person name="Poulain J."/>
            <person name="Riccioni C."/>
            <person name="Rubini A."/>
            <person name="Sitrit Y."/>
            <person name="Splivallo R."/>
            <person name="Traeger S."/>
            <person name="Wang M."/>
            <person name="Zifcakova L."/>
            <person name="Wipf D."/>
            <person name="Zambonelli A."/>
            <person name="Paolocci F."/>
            <person name="Nowrousian M."/>
            <person name="Ottonello S."/>
            <person name="Baldrian P."/>
            <person name="Spatafora J.W."/>
            <person name="Henrissat B."/>
            <person name="Nagy L.G."/>
            <person name="Aury J.M."/>
            <person name="Wincker P."/>
            <person name="Grigoriev I.V."/>
            <person name="Bonfante P."/>
            <person name="Martin F.M."/>
        </authorList>
    </citation>
    <scope>NUCLEOTIDE SEQUENCE [LARGE SCALE GENOMIC DNA]</scope>
    <source>
        <strain evidence="12 13">ATCC MYA-4762</strain>
    </source>
</reference>
<keyword evidence="4" id="KW-0547">Nucleotide-binding</keyword>
<dbReference type="Gene3D" id="3.40.50.300">
    <property type="entry name" value="P-loop containing nucleotide triphosphate hydrolases"/>
    <property type="match status" value="1"/>
</dbReference>
<dbReference type="PRINTS" id="PR00315">
    <property type="entry name" value="ELONGATNFCT"/>
</dbReference>
<dbReference type="SUPFAM" id="SSF50447">
    <property type="entry name" value="Translation proteins"/>
    <property type="match status" value="1"/>
</dbReference>
<dbReference type="FunFam" id="3.40.50.300:FF:000204">
    <property type="entry name" value="Translation elongation factor Tu"/>
    <property type="match status" value="1"/>
</dbReference>
<dbReference type="InterPro" id="IPR000795">
    <property type="entry name" value="T_Tr_GTP-bd_dom"/>
</dbReference>
<keyword evidence="5" id="KW-0378">Hydrolase</keyword>
<gene>
    <name evidence="12" type="ORF">L211DRAFT_21665</name>
</gene>
<keyword evidence="3" id="KW-0963">Cytoplasm</keyword>
<evidence type="ECO:0000256" key="8">
    <source>
        <dbReference type="ARBA" id="ARBA00049117"/>
    </source>
</evidence>
<dbReference type="GO" id="GO:0003924">
    <property type="term" value="F:GTPase activity"/>
    <property type="evidence" value="ECO:0007669"/>
    <property type="project" value="InterPro"/>
</dbReference>
<dbReference type="STRING" id="1051890.A0A3N4MP26"/>
<dbReference type="GO" id="GO:0005829">
    <property type="term" value="C:cytosol"/>
    <property type="evidence" value="ECO:0007669"/>
    <property type="project" value="GOC"/>
</dbReference>
<dbReference type="CDD" id="cd01883">
    <property type="entry name" value="EF1_alpha"/>
    <property type="match status" value="1"/>
</dbReference>
<dbReference type="InterPro" id="IPR004161">
    <property type="entry name" value="EFTu-like_2"/>
</dbReference>
<dbReference type="GO" id="GO:0005525">
    <property type="term" value="F:GTP binding"/>
    <property type="evidence" value="ECO:0007669"/>
    <property type="project" value="UniProtKB-KW"/>
</dbReference>
<keyword evidence="13" id="KW-1185">Reference proteome</keyword>
<dbReference type="AlphaFoldDB" id="A0A3N4MP26"/>
<evidence type="ECO:0000256" key="4">
    <source>
        <dbReference type="ARBA" id="ARBA00022741"/>
    </source>
</evidence>
<evidence type="ECO:0000313" key="13">
    <source>
        <dbReference type="Proteomes" id="UP000267821"/>
    </source>
</evidence>
<dbReference type="SUPFAM" id="SSF52540">
    <property type="entry name" value="P-loop containing nucleoside triphosphate hydrolases"/>
    <property type="match status" value="1"/>
</dbReference>
<dbReference type="InterPro" id="IPR009000">
    <property type="entry name" value="Transl_B-barrel_sf"/>
</dbReference>
<evidence type="ECO:0000256" key="9">
    <source>
        <dbReference type="ARBA" id="ARBA00063537"/>
    </source>
</evidence>
<name>A0A3N4MP26_9PEZI</name>
<evidence type="ECO:0000256" key="3">
    <source>
        <dbReference type="ARBA" id="ARBA00022490"/>
    </source>
</evidence>
<keyword evidence="7" id="KW-0342">GTP-binding</keyword>
<dbReference type="FunFam" id="2.40.30.10:FF:000020">
    <property type="entry name" value="Translation elongation factor EF-1"/>
    <property type="match status" value="1"/>
</dbReference>
<dbReference type="InParanoid" id="A0A3N4MP26"/>
<dbReference type="Gene3D" id="2.40.30.10">
    <property type="entry name" value="Translation factors"/>
    <property type="match status" value="2"/>
</dbReference>
<dbReference type="PROSITE" id="PS51722">
    <property type="entry name" value="G_TR_2"/>
    <property type="match status" value="1"/>
</dbReference>